<dbReference type="InterPro" id="IPR003760">
    <property type="entry name" value="PnrA-like"/>
</dbReference>
<dbReference type="Pfam" id="PF02608">
    <property type="entry name" value="Bmp"/>
    <property type="match status" value="1"/>
</dbReference>
<comment type="caution">
    <text evidence="9">The sequence shown here is derived from an EMBL/GenBank/DDBJ whole genome shotgun (WGS) entry which is preliminary data.</text>
</comment>
<organism evidence="9 10">
    <name type="scientific">Branchiibius cervicis</name>
    <dbReference type="NCBI Taxonomy" id="908252"/>
    <lineage>
        <taxon>Bacteria</taxon>
        <taxon>Bacillati</taxon>
        <taxon>Actinomycetota</taxon>
        <taxon>Actinomycetes</taxon>
        <taxon>Micrococcales</taxon>
        <taxon>Dermacoccaceae</taxon>
        <taxon>Branchiibius</taxon>
    </lineage>
</organism>
<evidence type="ECO:0000256" key="5">
    <source>
        <dbReference type="ARBA" id="ARBA00023136"/>
    </source>
</evidence>
<evidence type="ECO:0000256" key="7">
    <source>
        <dbReference type="SAM" id="SignalP"/>
    </source>
</evidence>
<comment type="similarity">
    <text evidence="2">Belongs to the BMP lipoprotein family.</text>
</comment>
<evidence type="ECO:0000313" key="10">
    <source>
        <dbReference type="Proteomes" id="UP001596356"/>
    </source>
</evidence>
<evidence type="ECO:0000259" key="8">
    <source>
        <dbReference type="Pfam" id="PF02608"/>
    </source>
</evidence>
<dbReference type="Proteomes" id="UP001596356">
    <property type="component" value="Unassembled WGS sequence"/>
</dbReference>
<dbReference type="EMBL" id="JBHSWJ010000002">
    <property type="protein sequence ID" value="MFC6714823.1"/>
    <property type="molecule type" value="Genomic_DNA"/>
</dbReference>
<evidence type="ECO:0000256" key="6">
    <source>
        <dbReference type="ARBA" id="ARBA00023288"/>
    </source>
</evidence>
<sequence length="360" mass="36287">MQTLKKIATTSAVAALAIGLAACGSNSTSGSSPSGTGAGSGTGTGGAGQLKVGMAYDVGGRGDHSFNDSAAAGLDEAEKKFGIKPSEIVATSTDNDASRLNRLQQLAQNGNTAIVAVGFSYASAVGKAAQQFPNVKFAIIDDASDASKGTNVDQITFTEEQGSFLAGAAAALKSKSNHIGFVGGVQNPLIQKFQAGYVAGAKYVNKNIKVDVAYLTQPPDFSGFADPAKGKTAAAGMYQNGADIVYGAAGKSGDGVFQAAKAAGTGHWAIGVDSDQALTADASVRDVILTSMVKGVNVGVLDFLTRVHDGTFKGGNTVFALKDGGVSLATTGGHIDDIKSKLDDIKAKIVSGEIKVPTTP</sequence>
<evidence type="ECO:0000256" key="2">
    <source>
        <dbReference type="ARBA" id="ARBA00008610"/>
    </source>
</evidence>
<dbReference type="SUPFAM" id="SSF53822">
    <property type="entry name" value="Periplasmic binding protein-like I"/>
    <property type="match status" value="1"/>
</dbReference>
<keyword evidence="6" id="KW-0449">Lipoprotein</keyword>
<dbReference type="PROSITE" id="PS51257">
    <property type="entry name" value="PROKAR_LIPOPROTEIN"/>
    <property type="match status" value="1"/>
</dbReference>
<feature type="domain" description="ABC transporter substrate-binding protein PnrA-like" evidence="8">
    <location>
        <begin position="52"/>
        <end position="358"/>
    </location>
</feature>
<evidence type="ECO:0000313" key="9">
    <source>
        <dbReference type="EMBL" id="MFC6714823.1"/>
    </source>
</evidence>
<evidence type="ECO:0000256" key="4">
    <source>
        <dbReference type="ARBA" id="ARBA00022729"/>
    </source>
</evidence>
<dbReference type="Gene3D" id="3.40.50.2300">
    <property type="match status" value="2"/>
</dbReference>
<dbReference type="InterPro" id="IPR050957">
    <property type="entry name" value="BMP_lipoprotein"/>
</dbReference>
<dbReference type="PANTHER" id="PTHR34296">
    <property type="entry name" value="TRANSCRIPTIONAL ACTIVATOR PROTEIN MED"/>
    <property type="match status" value="1"/>
</dbReference>
<accession>A0ABW2AV40</accession>
<keyword evidence="10" id="KW-1185">Reference proteome</keyword>
<dbReference type="PANTHER" id="PTHR34296:SF2">
    <property type="entry name" value="ABC TRANSPORTER GUANOSINE-BINDING PROTEIN NUPN"/>
    <property type="match status" value="1"/>
</dbReference>
<keyword evidence="4 7" id="KW-0732">Signal</keyword>
<keyword evidence="5" id="KW-0472">Membrane</keyword>
<evidence type="ECO:0000256" key="3">
    <source>
        <dbReference type="ARBA" id="ARBA00022475"/>
    </source>
</evidence>
<protein>
    <submittedName>
        <fullName evidence="9">BMP family protein</fullName>
    </submittedName>
</protein>
<feature type="signal peptide" evidence="7">
    <location>
        <begin position="1"/>
        <end position="21"/>
    </location>
</feature>
<feature type="chain" id="PRO_5046557615" evidence="7">
    <location>
        <begin position="22"/>
        <end position="360"/>
    </location>
</feature>
<reference evidence="10" key="1">
    <citation type="journal article" date="2019" name="Int. J. Syst. Evol. Microbiol.">
        <title>The Global Catalogue of Microorganisms (GCM) 10K type strain sequencing project: providing services to taxonomists for standard genome sequencing and annotation.</title>
        <authorList>
            <consortium name="The Broad Institute Genomics Platform"/>
            <consortium name="The Broad Institute Genome Sequencing Center for Infectious Disease"/>
            <person name="Wu L."/>
            <person name="Ma J."/>
        </authorList>
    </citation>
    <scope>NUCLEOTIDE SEQUENCE [LARGE SCALE GENOMIC DNA]</scope>
    <source>
        <strain evidence="10">NBRC 106593</strain>
    </source>
</reference>
<comment type="subcellular location">
    <subcellularLocation>
        <location evidence="1">Cell membrane</location>
        <topology evidence="1">Lipid-anchor</topology>
    </subcellularLocation>
</comment>
<proteinExistence type="inferred from homology"/>
<gene>
    <name evidence="9" type="ORF">ACFQBT_13780</name>
</gene>
<name>A0ABW2AV40_9MICO</name>
<dbReference type="CDD" id="cd06354">
    <property type="entry name" value="PBP1_PrnA-like"/>
    <property type="match status" value="1"/>
</dbReference>
<dbReference type="RefSeq" id="WP_377823491.1">
    <property type="nucleotide sequence ID" value="NZ_JBHSWJ010000002.1"/>
</dbReference>
<keyword evidence="3" id="KW-1003">Cell membrane</keyword>
<dbReference type="InterPro" id="IPR028082">
    <property type="entry name" value="Peripla_BP_I"/>
</dbReference>
<evidence type="ECO:0000256" key="1">
    <source>
        <dbReference type="ARBA" id="ARBA00004193"/>
    </source>
</evidence>